<sequence length="121" mass="13460">MTASIHFSHTHNSLLMLALLVHLETLIKFDTIYLWKAIADYHLTICCQCFGTGTIEEWGSTDLNLQSCTLVPYFKLLPTQQSSSSLLALSQPGNWAPHSTSNSTVEICFHYNSMSSCQGCN</sequence>
<accession>Q2A707</accession>
<protein>
    <submittedName>
        <fullName evidence="2">Uncharacterized protein</fullName>
    </submittedName>
</protein>
<dbReference type="AlphaFoldDB" id="Q2A707"/>
<name>Q2A707_USTHO</name>
<evidence type="ECO:0000256" key="1">
    <source>
        <dbReference type="SAM" id="SignalP"/>
    </source>
</evidence>
<gene>
    <name evidence="2" type="ORF">UHO_0012</name>
</gene>
<evidence type="ECO:0000313" key="2">
    <source>
        <dbReference type="EMBL" id="CAJ41882.1"/>
    </source>
</evidence>
<organism evidence="2">
    <name type="scientific">Ustilago hordei</name>
    <name type="common">Barley covered smut fungus</name>
    <dbReference type="NCBI Taxonomy" id="120017"/>
    <lineage>
        <taxon>Eukaryota</taxon>
        <taxon>Fungi</taxon>
        <taxon>Dikarya</taxon>
        <taxon>Basidiomycota</taxon>
        <taxon>Ustilaginomycotina</taxon>
        <taxon>Ustilaginomycetes</taxon>
        <taxon>Ustilaginales</taxon>
        <taxon>Ustilaginaceae</taxon>
        <taxon>Ustilago</taxon>
    </lineage>
</organism>
<reference evidence="2" key="1">
    <citation type="journal article" date="2006" name="Fungal Genet. Biol.">
        <title>Mating factor linkage and genome evolution in basidiomycetous pathogens of cereals.</title>
        <authorList>
            <person name="Bakkeren G."/>
            <person name="Jiang G."/>
            <person name="Warren R.L."/>
            <person name="Butterfield Y."/>
            <person name="Shin H."/>
            <person name="Chiu R."/>
            <person name="Linning R."/>
            <person name="Schein J."/>
            <person name="Lee N."/>
            <person name="Hu G."/>
            <person name="Kupfer D.M."/>
            <person name="Tang Y."/>
            <person name="Roe B.A."/>
            <person name="Jones S."/>
            <person name="Marra M."/>
            <person name="Kronstad J.W."/>
        </authorList>
    </citation>
    <scope>NUCLEOTIDE SEQUENCE</scope>
    <source>
        <strain evidence="2">4857-4</strain>
    </source>
</reference>
<dbReference type="EMBL" id="AM118080">
    <property type="protein sequence ID" value="CAJ41882.1"/>
    <property type="molecule type" value="Genomic_DNA"/>
</dbReference>
<feature type="chain" id="PRO_5004206275" evidence="1">
    <location>
        <begin position="30"/>
        <end position="121"/>
    </location>
</feature>
<feature type="signal peptide" evidence="1">
    <location>
        <begin position="1"/>
        <end position="29"/>
    </location>
</feature>
<proteinExistence type="predicted"/>
<keyword evidence="1" id="KW-0732">Signal</keyword>